<gene>
    <name evidence="6" type="ORF">ACFFGN_11325</name>
</gene>
<evidence type="ECO:0000256" key="4">
    <source>
        <dbReference type="ARBA" id="ARBA00023027"/>
    </source>
</evidence>
<dbReference type="EMBL" id="JBHLTC010000012">
    <property type="protein sequence ID" value="MFC0624655.1"/>
    <property type="molecule type" value="Genomic_DNA"/>
</dbReference>
<name>A0ABV6QJF5_9ACTN</name>
<evidence type="ECO:0000256" key="3">
    <source>
        <dbReference type="ARBA" id="ARBA00022563"/>
    </source>
</evidence>
<dbReference type="PANTHER" id="PTHR23420:SF0">
    <property type="entry name" value="ADENOSYLHOMOCYSTEINASE"/>
    <property type="match status" value="1"/>
</dbReference>
<dbReference type="PANTHER" id="PTHR23420">
    <property type="entry name" value="ADENOSYLHOMOCYSTEINASE"/>
    <property type="match status" value="1"/>
</dbReference>
<dbReference type="InterPro" id="IPR042172">
    <property type="entry name" value="Adenosylhomocyst_ase-like_sf"/>
</dbReference>
<dbReference type="Pfam" id="PF00670">
    <property type="entry name" value="AdoHcyase_NAD"/>
    <property type="match status" value="1"/>
</dbReference>
<feature type="domain" description="S-adenosyl-L-homocysteine hydrolase NAD binding" evidence="5">
    <location>
        <begin position="159"/>
        <end position="313"/>
    </location>
</feature>
<accession>A0ABV6QJF5</accession>
<evidence type="ECO:0000259" key="5">
    <source>
        <dbReference type="SMART" id="SM00997"/>
    </source>
</evidence>
<comment type="caution">
    <text evidence="6">The sequence shown here is derived from an EMBL/GenBank/DDBJ whole genome shotgun (WGS) entry which is preliminary data.</text>
</comment>
<keyword evidence="3" id="KW-0554">One-carbon metabolism</keyword>
<dbReference type="InterPro" id="IPR000043">
    <property type="entry name" value="Adenosylhomocysteinase-like"/>
</dbReference>
<evidence type="ECO:0000256" key="1">
    <source>
        <dbReference type="ARBA" id="ARBA00001911"/>
    </source>
</evidence>
<dbReference type="Gene3D" id="3.40.50.1480">
    <property type="entry name" value="Adenosylhomocysteinase-like"/>
    <property type="match status" value="1"/>
</dbReference>
<proteinExistence type="inferred from homology"/>
<organism evidence="6 7">
    <name type="scientific">Kribbella deserti</name>
    <dbReference type="NCBI Taxonomy" id="1926257"/>
    <lineage>
        <taxon>Bacteria</taxon>
        <taxon>Bacillati</taxon>
        <taxon>Actinomycetota</taxon>
        <taxon>Actinomycetes</taxon>
        <taxon>Propionibacteriales</taxon>
        <taxon>Kribbellaceae</taxon>
        <taxon>Kribbella</taxon>
    </lineage>
</organism>
<dbReference type="InterPro" id="IPR015878">
    <property type="entry name" value="Ado_hCys_hydrolase_NAD-bd"/>
</dbReference>
<evidence type="ECO:0000256" key="2">
    <source>
        <dbReference type="ARBA" id="ARBA00007122"/>
    </source>
</evidence>
<dbReference type="SMART" id="SM00997">
    <property type="entry name" value="AdoHcyase_NAD"/>
    <property type="match status" value="1"/>
</dbReference>
<evidence type="ECO:0000313" key="6">
    <source>
        <dbReference type="EMBL" id="MFC0624655.1"/>
    </source>
</evidence>
<dbReference type="Proteomes" id="UP001589890">
    <property type="component" value="Unassembled WGS sequence"/>
</dbReference>
<dbReference type="Gene3D" id="3.40.50.720">
    <property type="entry name" value="NAD(P)-binding Rossmann-like Domain"/>
    <property type="match status" value="1"/>
</dbReference>
<comment type="cofactor">
    <cofactor evidence="1">
        <name>NAD(+)</name>
        <dbReference type="ChEBI" id="CHEBI:57540"/>
    </cofactor>
</comment>
<reference evidence="6 7" key="1">
    <citation type="submission" date="2024-09" db="EMBL/GenBank/DDBJ databases">
        <authorList>
            <person name="Sun Q."/>
            <person name="Mori K."/>
        </authorList>
    </citation>
    <scope>NUCLEOTIDE SEQUENCE [LARGE SCALE GENOMIC DNA]</scope>
    <source>
        <strain evidence="6 7">CGMCC 1.15906</strain>
    </source>
</reference>
<keyword evidence="7" id="KW-1185">Reference proteome</keyword>
<dbReference type="RefSeq" id="WP_380046249.1">
    <property type="nucleotide sequence ID" value="NZ_JBHLTC010000012.1"/>
</dbReference>
<dbReference type="InterPro" id="IPR036291">
    <property type="entry name" value="NAD(P)-bd_dom_sf"/>
</dbReference>
<comment type="similarity">
    <text evidence="2">Belongs to the adenosylhomocysteinase family.</text>
</comment>
<protein>
    <submittedName>
        <fullName evidence="6">NAD(P)-dependent oxidoreductase</fullName>
    </submittedName>
</protein>
<dbReference type="SUPFAM" id="SSF51735">
    <property type="entry name" value="NAD(P)-binding Rossmann-fold domains"/>
    <property type="match status" value="1"/>
</dbReference>
<sequence>MNPTAWQSVDLDARLAWANRWMTHTKAAGQALPRLDDVRLAVTSHLDLKAFVMLSALLDAGAAMMVHEADPATTHTNIVGLLGDCGVTVGSVGECVDWEPTHTVEMGGDIVVEAATRGYDGIVAGVETTRTGLSRISALTLAHPVFDADALPLKNHLHNRFAVGSSTWQTVLSRTNLSLHGLVVVVVGYGEVGGGLARSARGHGAQVLVAEVDPARATIATYDGFETGQLAELAARADVIVTATGRPGAVPALPNFKPGCLLVNAGHSPDEIDLPALGPATRVIPAVTSHQVNGREVLLFADGHVANLAAGDGDSLNAFDLTAAVIVNSTAWMIANGHNYPPGLHPLPH</sequence>
<dbReference type="SUPFAM" id="SSF52283">
    <property type="entry name" value="Formate/glycerate dehydrogenase catalytic domain-like"/>
    <property type="match status" value="1"/>
</dbReference>
<evidence type="ECO:0000313" key="7">
    <source>
        <dbReference type="Proteomes" id="UP001589890"/>
    </source>
</evidence>
<keyword evidence="4" id="KW-0520">NAD</keyword>
<dbReference type="SMART" id="SM00996">
    <property type="entry name" value="AdoHcyase"/>
    <property type="match status" value="1"/>
</dbReference>